<comment type="caution">
    <text evidence="1">The sequence shown here is derived from an EMBL/GenBank/DDBJ whole genome shotgun (WGS) entry which is preliminary data.</text>
</comment>
<evidence type="ECO:0000313" key="1">
    <source>
        <dbReference type="EMBL" id="RZC39197.1"/>
    </source>
</evidence>
<gene>
    <name evidence="1" type="ORF">BDFB_012855</name>
</gene>
<proteinExistence type="predicted"/>
<dbReference type="EMBL" id="QDEB01036402">
    <property type="protein sequence ID" value="RZC39197.1"/>
    <property type="molecule type" value="Genomic_DNA"/>
</dbReference>
<keyword evidence="2" id="KW-1185">Reference proteome</keyword>
<sequence length="54" mass="6466">MLKNDIHLYRYRLQAVGKFHDADYPVCVEYCRWFLNTLNENSLQVSSLMRPGFI</sequence>
<reference evidence="1 2" key="1">
    <citation type="submission" date="2017-03" db="EMBL/GenBank/DDBJ databases">
        <title>Genome of the blue death feigning beetle - Asbolus verrucosus.</title>
        <authorList>
            <person name="Rider S.D."/>
        </authorList>
    </citation>
    <scope>NUCLEOTIDE SEQUENCE [LARGE SCALE GENOMIC DNA]</scope>
    <source>
        <strain evidence="1">Butters</strain>
        <tissue evidence="1">Head and leg muscle</tissue>
    </source>
</reference>
<protein>
    <submittedName>
        <fullName evidence="1">Uncharacterized protein</fullName>
    </submittedName>
</protein>
<name>A0A482W3E1_ASBVE</name>
<dbReference type="AlphaFoldDB" id="A0A482W3E1"/>
<organism evidence="1 2">
    <name type="scientific">Asbolus verrucosus</name>
    <name type="common">Desert ironclad beetle</name>
    <dbReference type="NCBI Taxonomy" id="1661398"/>
    <lineage>
        <taxon>Eukaryota</taxon>
        <taxon>Metazoa</taxon>
        <taxon>Ecdysozoa</taxon>
        <taxon>Arthropoda</taxon>
        <taxon>Hexapoda</taxon>
        <taxon>Insecta</taxon>
        <taxon>Pterygota</taxon>
        <taxon>Neoptera</taxon>
        <taxon>Endopterygota</taxon>
        <taxon>Coleoptera</taxon>
        <taxon>Polyphaga</taxon>
        <taxon>Cucujiformia</taxon>
        <taxon>Tenebrionidae</taxon>
        <taxon>Pimeliinae</taxon>
        <taxon>Asbolus</taxon>
    </lineage>
</organism>
<accession>A0A482W3E1</accession>
<dbReference type="Proteomes" id="UP000292052">
    <property type="component" value="Unassembled WGS sequence"/>
</dbReference>
<evidence type="ECO:0000313" key="2">
    <source>
        <dbReference type="Proteomes" id="UP000292052"/>
    </source>
</evidence>